<accession>I5AQY1</accession>
<keyword evidence="5 8" id="KW-0808">Transferase</keyword>
<evidence type="ECO:0000256" key="2">
    <source>
        <dbReference type="ARBA" id="ARBA00005879"/>
    </source>
</evidence>
<dbReference type="Pfam" id="PF00590">
    <property type="entry name" value="TP_methylase"/>
    <property type="match status" value="1"/>
</dbReference>
<evidence type="ECO:0000256" key="8">
    <source>
        <dbReference type="RuleBase" id="RU003960"/>
    </source>
</evidence>
<evidence type="ECO:0000313" key="10">
    <source>
        <dbReference type="EMBL" id="EIM56204.1"/>
    </source>
</evidence>
<dbReference type="UniPathway" id="UPA00148"/>
<evidence type="ECO:0000313" key="11">
    <source>
        <dbReference type="Proteomes" id="UP000005753"/>
    </source>
</evidence>
<dbReference type="PANTHER" id="PTHR43467:SF2">
    <property type="entry name" value="COBALT-PRECORRIN-2 C(20)-METHYLTRANSFERASE"/>
    <property type="match status" value="1"/>
</dbReference>
<dbReference type="STRING" id="633697.EubceDRAFT1_0344"/>
<dbReference type="InterPro" id="IPR006364">
    <property type="entry name" value="CobI/CbiL/CobIJ_dom"/>
</dbReference>
<sequence length="234" mass="25584">MINKQRGTLYGIGVGPGDPELMTLKALNRIRETEVVALPGNPAEETMAYRIAVQICPELSEKTLLSLDFPMTKDPVRLAEAHTSAAKAITAHLDAGRDVAFLTLGDPTVYSTYLYLHKMIRDSGREAVIINGVPSFCAAAAEAGLSLAENDETIHILPGNCDDGLVSSLSGTRVLMKSGKKLAAVLDQMDEQDSVCIVENCGLPEQRIYYDRQQIDERTGYFTLAIIKRKEEQL</sequence>
<dbReference type="InterPro" id="IPR014777">
    <property type="entry name" value="4pyrrole_Mease_sub1"/>
</dbReference>
<evidence type="ECO:0000256" key="6">
    <source>
        <dbReference type="ARBA" id="ARBA00022691"/>
    </source>
</evidence>
<reference evidence="10 11" key="1">
    <citation type="submission" date="2010-08" db="EMBL/GenBank/DDBJ databases">
        <authorList>
            <consortium name="US DOE Joint Genome Institute (JGI-PGF)"/>
            <person name="Lucas S."/>
            <person name="Copeland A."/>
            <person name="Lapidus A."/>
            <person name="Cheng J.-F."/>
            <person name="Bruce D."/>
            <person name="Goodwin L."/>
            <person name="Pitluck S."/>
            <person name="Land M.L."/>
            <person name="Hauser L."/>
            <person name="Chang Y.-J."/>
            <person name="Anderson I.J."/>
            <person name="Johnson E."/>
            <person name="Mulhopadhyay B."/>
            <person name="Kyrpides N."/>
            <person name="Woyke T.J."/>
        </authorList>
    </citation>
    <scope>NUCLEOTIDE SEQUENCE [LARGE SCALE GENOMIC DNA]</scope>
    <source>
        <strain evidence="10 11">6</strain>
    </source>
</reference>
<dbReference type="InterPro" id="IPR000878">
    <property type="entry name" value="4pyrrol_Mease"/>
</dbReference>
<dbReference type="GO" id="GO:0009236">
    <property type="term" value="P:cobalamin biosynthetic process"/>
    <property type="evidence" value="ECO:0007669"/>
    <property type="project" value="UniProtKB-UniRule"/>
</dbReference>
<feature type="domain" description="Tetrapyrrole methylase" evidence="9">
    <location>
        <begin position="8"/>
        <end position="209"/>
    </location>
</feature>
<keyword evidence="6" id="KW-0949">S-adenosyl-L-methionine</keyword>
<name>I5AQY1_EUBC6</name>
<proteinExistence type="inferred from homology"/>
<comment type="pathway">
    <text evidence="1">Cofactor biosynthesis; adenosylcobalamin biosynthesis.</text>
</comment>
<evidence type="ECO:0000256" key="4">
    <source>
        <dbReference type="ARBA" id="ARBA00022603"/>
    </source>
</evidence>
<dbReference type="InterPro" id="IPR014776">
    <property type="entry name" value="4pyrrole_Mease_sub2"/>
</dbReference>
<dbReference type="Proteomes" id="UP000005753">
    <property type="component" value="Chromosome"/>
</dbReference>
<dbReference type="PANTHER" id="PTHR43467">
    <property type="entry name" value="COBALT-PRECORRIN-2 C(20)-METHYLTRANSFERASE"/>
    <property type="match status" value="1"/>
</dbReference>
<dbReference type="InterPro" id="IPR035996">
    <property type="entry name" value="4pyrrol_Methylase_sf"/>
</dbReference>
<dbReference type="PIRSF" id="PIRSF036427">
    <property type="entry name" value="Precrrn-2_mtase"/>
    <property type="match status" value="1"/>
</dbReference>
<reference evidence="10 11" key="2">
    <citation type="submission" date="2012-02" db="EMBL/GenBank/DDBJ databases">
        <title>Improved High-Quality Draft sequence of Eubacterium cellulosolvens 6.</title>
        <authorList>
            <consortium name="US DOE Joint Genome Institute"/>
            <person name="Lucas S."/>
            <person name="Han J."/>
            <person name="Lapidus A."/>
            <person name="Cheng J.-F."/>
            <person name="Goodwin L."/>
            <person name="Pitluck S."/>
            <person name="Peters L."/>
            <person name="Mikhailova N."/>
            <person name="Gu W."/>
            <person name="Detter J.C."/>
            <person name="Han C."/>
            <person name="Tapia R."/>
            <person name="Land M."/>
            <person name="Hauser L."/>
            <person name="Kyrpides N."/>
            <person name="Ivanova N."/>
            <person name="Pagani I."/>
            <person name="Johnson E."/>
            <person name="Mukhopadhyay B."/>
            <person name="Anderson I."/>
            <person name="Woyke T."/>
        </authorList>
    </citation>
    <scope>NUCLEOTIDE SEQUENCE [LARGE SCALE GENOMIC DNA]</scope>
    <source>
        <strain evidence="10 11">6</strain>
    </source>
</reference>
<evidence type="ECO:0000256" key="1">
    <source>
        <dbReference type="ARBA" id="ARBA00004953"/>
    </source>
</evidence>
<dbReference type="GO" id="GO:0030788">
    <property type="term" value="F:precorrin-2 C20-methyltransferase activity"/>
    <property type="evidence" value="ECO:0007669"/>
    <property type="project" value="InterPro"/>
</dbReference>
<evidence type="ECO:0000256" key="3">
    <source>
        <dbReference type="ARBA" id="ARBA00022573"/>
    </source>
</evidence>
<dbReference type="GO" id="GO:0032259">
    <property type="term" value="P:methylation"/>
    <property type="evidence" value="ECO:0007669"/>
    <property type="project" value="UniProtKB-KW"/>
</dbReference>
<dbReference type="PROSITE" id="PS00840">
    <property type="entry name" value="SUMT_2"/>
    <property type="match status" value="1"/>
</dbReference>
<dbReference type="Gene3D" id="3.30.950.10">
    <property type="entry name" value="Methyltransferase, Cobalt-precorrin-4 Transmethylase, Domain 2"/>
    <property type="match status" value="1"/>
</dbReference>
<dbReference type="InterPro" id="IPR003043">
    <property type="entry name" value="Uropor_MeTrfase_CS"/>
</dbReference>
<dbReference type="Gene3D" id="3.40.1010.10">
    <property type="entry name" value="Cobalt-precorrin-4 Transmethylase, Domain 1"/>
    <property type="match status" value="1"/>
</dbReference>
<dbReference type="NCBIfam" id="TIGR01467">
    <property type="entry name" value="cobI_cbiL"/>
    <property type="match status" value="1"/>
</dbReference>
<dbReference type="EMBL" id="CM001487">
    <property type="protein sequence ID" value="EIM56204.1"/>
    <property type="molecule type" value="Genomic_DNA"/>
</dbReference>
<organism evidence="10 11">
    <name type="scientific">Eubacterium cellulosolvens (strain ATCC 43171 / JCM 9499 / 6)</name>
    <name type="common">Cillobacterium cellulosolvens</name>
    <dbReference type="NCBI Taxonomy" id="633697"/>
    <lineage>
        <taxon>Bacteria</taxon>
        <taxon>Bacillati</taxon>
        <taxon>Bacillota</taxon>
        <taxon>Clostridia</taxon>
        <taxon>Eubacteriales</taxon>
        <taxon>Eubacteriaceae</taxon>
        <taxon>Eubacterium</taxon>
    </lineage>
</organism>
<dbReference type="AlphaFoldDB" id="I5AQY1"/>
<gene>
    <name evidence="10" type="ORF">EubceDRAFT1_0344</name>
</gene>
<dbReference type="CDD" id="cd11645">
    <property type="entry name" value="Precorrin_2_C20_MT"/>
    <property type="match status" value="1"/>
</dbReference>
<dbReference type="HOGENOM" id="CLU_076014_2_1_9"/>
<dbReference type="SUPFAM" id="SSF53790">
    <property type="entry name" value="Tetrapyrrole methylase"/>
    <property type="match status" value="1"/>
</dbReference>
<protein>
    <submittedName>
        <fullName evidence="10">Precorrin-2 C20-methyltransferase</fullName>
    </submittedName>
</protein>
<keyword evidence="11" id="KW-1185">Reference proteome</keyword>
<evidence type="ECO:0000256" key="7">
    <source>
        <dbReference type="PIRNR" id="PIRNR036427"/>
    </source>
</evidence>
<dbReference type="OrthoDB" id="9804789at2"/>
<keyword evidence="4 8" id="KW-0489">Methyltransferase</keyword>
<dbReference type="eggNOG" id="COG2243">
    <property type="taxonomic scope" value="Bacteria"/>
</dbReference>
<comment type="similarity">
    <text evidence="2 7 8">Belongs to the precorrin methyltransferase family.</text>
</comment>
<dbReference type="InterPro" id="IPR012382">
    <property type="entry name" value="CobI/CbiL"/>
</dbReference>
<keyword evidence="3" id="KW-0169">Cobalamin biosynthesis</keyword>
<evidence type="ECO:0000259" key="9">
    <source>
        <dbReference type="Pfam" id="PF00590"/>
    </source>
</evidence>
<evidence type="ECO:0000256" key="5">
    <source>
        <dbReference type="ARBA" id="ARBA00022679"/>
    </source>
</evidence>